<organism evidence="9 10">
    <name type="scientific">Eschrichtius robustus</name>
    <name type="common">California gray whale</name>
    <name type="synonym">Eschrichtius gibbosus</name>
    <dbReference type="NCBI Taxonomy" id="9764"/>
    <lineage>
        <taxon>Eukaryota</taxon>
        <taxon>Metazoa</taxon>
        <taxon>Chordata</taxon>
        <taxon>Craniata</taxon>
        <taxon>Vertebrata</taxon>
        <taxon>Euteleostomi</taxon>
        <taxon>Mammalia</taxon>
        <taxon>Eutheria</taxon>
        <taxon>Laurasiatheria</taxon>
        <taxon>Artiodactyla</taxon>
        <taxon>Whippomorpha</taxon>
        <taxon>Cetacea</taxon>
        <taxon>Mysticeti</taxon>
        <taxon>Eschrichtiidae</taxon>
        <taxon>Eschrichtius</taxon>
    </lineage>
</organism>
<evidence type="ECO:0000256" key="2">
    <source>
        <dbReference type="ARBA" id="ARBA00022527"/>
    </source>
</evidence>
<evidence type="ECO:0000256" key="1">
    <source>
        <dbReference type="ARBA" id="ARBA00012513"/>
    </source>
</evidence>
<evidence type="ECO:0000256" key="6">
    <source>
        <dbReference type="ARBA" id="ARBA00022840"/>
    </source>
</evidence>
<dbReference type="Proteomes" id="UP001159641">
    <property type="component" value="Unassembled WGS sequence"/>
</dbReference>
<dbReference type="AlphaFoldDB" id="A0AB34I189"/>
<proteinExistence type="predicted"/>
<evidence type="ECO:0000256" key="8">
    <source>
        <dbReference type="ARBA" id="ARBA00048679"/>
    </source>
</evidence>
<gene>
    <name evidence="9" type="ORF">J1605_001865</name>
</gene>
<dbReference type="GO" id="GO:0050321">
    <property type="term" value="F:tau-protein kinase activity"/>
    <property type="evidence" value="ECO:0007669"/>
    <property type="project" value="TreeGrafter"/>
</dbReference>
<reference evidence="9 10" key="1">
    <citation type="submission" date="2022-11" db="EMBL/GenBank/DDBJ databases">
        <title>Whole genome sequence of Eschrichtius robustus ER-17-0199.</title>
        <authorList>
            <person name="Bruniche-Olsen A."/>
            <person name="Black A.N."/>
            <person name="Fields C.J."/>
            <person name="Walden K."/>
            <person name="Dewoody J.A."/>
        </authorList>
    </citation>
    <scope>NUCLEOTIDE SEQUENCE [LARGE SCALE GENOMIC DNA]</scope>
    <source>
        <strain evidence="9">ER-17-0199</strain>
        <tissue evidence="9">Blubber</tissue>
    </source>
</reference>
<keyword evidence="2" id="KW-0723">Serine/threonine-protein kinase</keyword>
<evidence type="ECO:0000256" key="4">
    <source>
        <dbReference type="ARBA" id="ARBA00022741"/>
    </source>
</evidence>
<evidence type="ECO:0000313" key="10">
    <source>
        <dbReference type="Proteomes" id="UP001159641"/>
    </source>
</evidence>
<dbReference type="Gene3D" id="3.30.200.20">
    <property type="entry name" value="Phosphorylase Kinase, domain 1"/>
    <property type="match status" value="1"/>
</dbReference>
<comment type="catalytic activity">
    <reaction evidence="8">
        <text>L-seryl-[protein] + ATP = O-phospho-L-seryl-[protein] + ADP + H(+)</text>
        <dbReference type="Rhea" id="RHEA:17989"/>
        <dbReference type="Rhea" id="RHEA-COMP:9863"/>
        <dbReference type="Rhea" id="RHEA-COMP:11604"/>
        <dbReference type="ChEBI" id="CHEBI:15378"/>
        <dbReference type="ChEBI" id="CHEBI:29999"/>
        <dbReference type="ChEBI" id="CHEBI:30616"/>
        <dbReference type="ChEBI" id="CHEBI:83421"/>
        <dbReference type="ChEBI" id="CHEBI:456216"/>
        <dbReference type="EC" id="2.7.11.1"/>
    </reaction>
</comment>
<evidence type="ECO:0000256" key="5">
    <source>
        <dbReference type="ARBA" id="ARBA00022777"/>
    </source>
</evidence>
<name>A0AB34I189_ESCRO</name>
<dbReference type="PANTHER" id="PTHR24346">
    <property type="entry name" value="MAP/MICROTUBULE AFFINITY-REGULATING KINASE"/>
    <property type="match status" value="1"/>
</dbReference>
<keyword evidence="5" id="KW-0418">Kinase</keyword>
<dbReference type="EC" id="2.7.11.1" evidence="1"/>
<keyword evidence="6" id="KW-0067">ATP-binding</keyword>
<accession>A0AB34I189</accession>
<keyword evidence="3" id="KW-0808">Transferase</keyword>
<dbReference type="GO" id="GO:0000226">
    <property type="term" value="P:microtubule cytoskeleton organization"/>
    <property type="evidence" value="ECO:0007669"/>
    <property type="project" value="TreeGrafter"/>
</dbReference>
<evidence type="ECO:0000313" key="9">
    <source>
        <dbReference type="EMBL" id="KAJ8797055.1"/>
    </source>
</evidence>
<dbReference type="EMBL" id="JAIQCJ010000270">
    <property type="protein sequence ID" value="KAJ8797055.1"/>
    <property type="molecule type" value="Genomic_DNA"/>
</dbReference>
<comment type="caution">
    <text evidence="9">The sequence shown here is derived from an EMBL/GenBank/DDBJ whole genome shotgun (WGS) entry which is preliminary data.</text>
</comment>
<dbReference type="GO" id="GO:0005524">
    <property type="term" value="F:ATP binding"/>
    <property type="evidence" value="ECO:0007669"/>
    <property type="project" value="UniProtKB-KW"/>
</dbReference>
<sequence>MTTDKDTFTKVRCPRHILIGKEVAVKIINKSQQNSSGLQRRSHKVKIMKALGHPNMMKWRRRKHSTLSWSMLAKNLKEKEETVLSGIHHISFYVSTECENLLKKFLTLNSSKGGTF</sequence>
<dbReference type="InterPro" id="IPR011009">
    <property type="entry name" value="Kinase-like_dom_sf"/>
</dbReference>
<dbReference type="PANTHER" id="PTHR24346:SF56">
    <property type="entry name" value="SERINE_THREONINE-PROTEIN KINASE MARK2"/>
    <property type="match status" value="1"/>
</dbReference>
<protein>
    <recommendedName>
        <fullName evidence="1">non-specific serine/threonine protein kinase</fullName>
        <ecNumber evidence="1">2.7.11.1</ecNumber>
    </recommendedName>
</protein>
<keyword evidence="4" id="KW-0547">Nucleotide-binding</keyword>
<evidence type="ECO:0000256" key="3">
    <source>
        <dbReference type="ARBA" id="ARBA00022679"/>
    </source>
</evidence>
<keyword evidence="10" id="KW-1185">Reference proteome</keyword>
<evidence type="ECO:0000256" key="7">
    <source>
        <dbReference type="ARBA" id="ARBA00047899"/>
    </source>
</evidence>
<dbReference type="SUPFAM" id="SSF56112">
    <property type="entry name" value="Protein kinase-like (PK-like)"/>
    <property type="match status" value="1"/>
</dbReference>
<comment type="catalytic activity">
    <reaction evidence="7">
        <text>L-threonyl-[protein] + ATP = O-phospho-L-threonyl-[protein] + ADP + H(+)</text>
        <dbReference type="Rhea" id="RHEA:46608"/>
        <dbReference type="Rhea" id="RHEA-COMP:11060"/>
        <dbReference type="Rhea" id="RHEA-COMP:11605"/>
        <dbReference type="ChEBI" id="CHEBI:15378"/>
        <dbReference type="ChEBI" id="CHEBI:30013"/>
        <dbReference type="ChEBI" id="CHEBI:30616"/>
        <dbReference type="ChEBI" id="CHEBI:61977"/>
        <dbReference type="ChEBI" id="CHEBI:456216"/>
        <dbReference type="EC" id="2.7.11.1"/>
    </reaction>
</comment>
<dbReference type="GO" id="GO:0005737">
    <property type="term" value="C:cytoplasm"/>
    <property type="evidence" value="ECO:0007669"/>
    <property type="project" value="TreeGrafter"/>
</dbReference>
<dbReference type="GO" id="GO:0035556">
    <property type="term" value="P:intracellular signal transduction"/>
    <property type="evidence" value="ECO:0007669"/>
    <property type="project" value="TreeGrafter"/>
</dbReference>